<dbReference type="GO" id="GO:0003735">
    <property type="term" value="F:structural constituent of ribosome"/>
    <property type="evidence" value="ECO:0007669"/>
    <property type="project" value="InterPro"/>
</dbReference>
<dbReference type="AlphaFoldDB" id="A0A059XS27"/>
<comment type="subunit">
    <text evidence="5">Part of the 50S ribosomal subunit.</text>
</comment>
<dbReference type="SUPFAM" id="SSF52166">
    <property type="entry name" value="Ribosomal protein L4"/>
    <property type="match status" value="1"/>
</dbReference>
<keyword evidence="5" id="KW-0699">rRNA-binding</keyword>
<organism evidence="7 8">
    <name type="scientific">Mycoplasmopsis californica</name>
    <dbReference type="NCBI Taxonomy" id="2113"/>
    <lineage>
        <taxon>Bacteria</taxon>
        <taxon>Bacillati</taxon>
        <taxon>Mycoplasmatota</taxon>
        <taxon>Mycoplasmoidales</taxon>
        <taxon>Metamycoplasmataceae</taxon>
        <taxon>Mycoplasmopsis</taxon>
    </lineage>
</organism>
<comment type="function">
    <text evidence="5">One of the primary rRNA binding proteins, this protein initially binds near the 5'-end of the 23S rRNA. It is important during the early stages of 50S assembly. It makes multiple contacts with different domains of the 23S rRNA in the assembled 50S subunit and ribosome.</text>
</comment>
<dbReference type="GO" id="GO:0005840">
    <property type="term" value="C:ribosome"/>
    <property type="evidence" value="ECO:0007669"/>
    <property type="project" value="UniProtKB-KW"/>
</dbReference>
<keyword evidence="3 5" id="KW-0687">Ribonucleoprotein</keyword>
<name>A0A059XS27_9BACT</name>
<dbReference type="GO" id="GO:1990904">
    <property type="term" value="C:ribonucleoprotein complex"/>
    <property type="evidence" value="ECO:0007669"/>
    <property type="project" value="UniProtKB-KW"/>
</dbReference>
<dbReference type="RefSeq" id="WP_038561967.1">
    <property type="nucleotide sequence ID" value="NZ_CP007521.1"/>
</dbReference>
<sequence length="331" mass="36786">MAVNKFYLSEKFDKDQNLTFSVKREGLKTARNYKTFKEALEYFTKSAAKLEGESRVWFQIDGQFLGSIPVYKVETVLSTLEAKSVADRDAIKFLNDEKLVDSSEAKAKKSTTKKAETTTVEKKAKVAKVDENAKFNFDTSKLPAEVFGLEKIYEQAIFDTILSERASRRQGTHAVKSRAEVRGGGKKPWKQKGTGRARAGSTRSPIWVGGGRAFGPRVERNYTLKVNKKVKKAAFFSALTLLAKDNAIVVDDFSLDKISTKDAVAKLTQMNLANVKHVLVVSSNDVVYRSLSNVVNVAVIKPSSVTVEALIWADVVILSNEGLQTFERRAK</sequence>
<protein>
    <recommendedName>
        <fullName evidence="4 5">Large ribosomal subunit protein uL4</fullName>
    </recommendedName>
</protein>
<comment type="function">
    <text evidence="5">Forms part of the polypeptide exit tunnel.</text>
</comment>
<evidence type="ECO:0000256" key="2">
    <source>
        <dbReference type="ARBA" id="ARBA00022980"/>
    </source>
</evidence>
<dbReference type="InterPro" id="IPR002136">
    <property type="entry name" value="Ribosomal_uL4"/>
</dbReference>
<evidence type="ECO:0000256" key="3">
    <source>
        <dbReference type="ARBA" id="ARBA00023274"/>
    </source>
</evidence>
<reference evidence="7 8" key="1">
    <citation type="journal article" date="2014" name="Genome Announc.">
        <title>Complete Genome Sequence of the Bovine Mastitis Pathogen Mycoplasma californicum Strain ST-6T (ATCC 33461T).</title>
        <authorList>
            <person name="Calcutt M.J."/>
            <person name="Foecking M.F."/>
            <person name="Fox L.K."/>
        </authorList>
    </citation>
    <scope>NUCLEOTIDE SEQUENCE [LARGE SCALE GENOMIC DNA]</scope>
    <source>
        <strain evidence="7 8">ST-6</strain>
    </source>
</reference>
<evidence type="ECO:0000256" key="5">
    <source>
        <dbReference type="HAMAP-Rule" id="MF_01328"/>
    </source>
</evidence>
<dbReference type="eggNOG" id="COG0088">
    <property type="taxonomic scope" value="Bacteria"/>
</dbReference>
<proteinExistence type="inferred from homology"/>
<evidence type="ECO:0000313" key="8">
    <source>
        <dbReference type="Proteomes" id="UP000027088"/>
    </source>
</evidence>
<keyword evidence="2 5" id="KW-0689">Ribosomal protein</keyword>
<gene>
    <name evidence="5 7" type="primary">rplD</name>
    <name evidence="7" type="ORF">MCFN_02415</name>
</gene>
<dbReference type="InterPro" id="IPR023574">
    <property type="entry name" value="Ribosomal_uL4_dom_sf"/>
</dbReference>
<dbReference type="Pfam" id="PF00573">
    <property type="entry name" value="Ribosomal_L4"/>
    <property type="match status" value="1"/>
</dbReference>
<dbReference type="GO" id="GO:0019843">
    <property type="term" value="F:rRNA binding"/>
    <property type="evidence" value="ECO:0007669"/>
    <property type="project" value="UniProtKB-UniRule"/>
</dbReference>
<evidence type="ECO:0000256" key="6">
    <source>
        <dbReference type="SAM" id="MobiDB-lite"/>
    </source>
</evidence>
<dbReference type="EMBL" id="CP007521">
    <property type="protein sequence ID" value="AIA29618.1"/>
    <property type="molecule type" value="Genomic_DNA"/>
</dbReference>
<dbReference type="Proteomes" id="UP000027088">
    <property type="component" value="Chromosome"/>
</dbReference>
<dbReference type="HAMAP" id="MF_01328_B">
    <property type="entry name" value="Ribosomal_uL4_B"/>
    <property type="match status" value="1"/>
</dbReference>
<accession>A0A059XS27</accession>
<dbReference type="InterPro" id="IPR013005">
    <property type="entry name" value="Ribosomal_uL4-like"/>
</dbReference>
<comment type="similarity">
    <text evidence="1 5">Belongs to the universal ribosomal protein uL4 family.</text>
</comment>
<evidence type="ECO:0000256" key="4">
    <source>
        <dbReference type="ARBA" id="ARBA00035244"/>
    </source>
</evidence>
<dbReference type="GO" id="GO:0006412">
    <property type="term" value="P:translation"/>
    <property type="evidence" value="ECO:0007669"/>
    <property type="project" value="UniProtKB-UniRule"/>
</dbReference>
<dbReference type="KEGG" id="mcr:MCFN_02415"/>
<keyword evidence="5" id="KW-0694">RNA-binding</keyword>
<evidence type="ECO:0000313" key="7">
    <source>
        <dbReference type="EMBL" id="AIA29618.1"/>
    </source>
</evidence>
<dbReference type="PANTHER" id="PTHR10746">
    <property type="entry name" value="50S RIBOSOMAL PROTEIN L4"/>
    <property type="match status" value="1"/>
</dbReference>
<keyword evidence="8" id="KW-1185">Reference proteome</keyword>
<dbReference type="Gene3D" id="3.40.1370.10">
    <property type="match status" value="1"/>
</dbReference>
<feature type="compositionally biased region" description="Basic residues" evidence="6">
    <location>
        <begin position="184"/>
        <end position="195"/>
    </location>
</feature>
<feature type="region of interest" description="Disordered" evidence="6">
    <location>
        <begin position="169"/>
        <end position="202"/>
    </location>
</feature>
<dbReference type="NCBIfam" id="TIGR03953">
    <property type="entry name" value="rplD_bact"/>
    <property type="match status" value="1"/>
</dbReference>
<dbReference type="PANTHER" id="PTHR10746:SF6">
    <property type="entry name" value="LARGE RIBOSOMAL SUBUNIT PROTEIN UL4M"/>
    <property type="match status" value="1"/>
</dbReference>
<evidence type="ECO:0000256" key="1">
    <source>
        <dbReference type="ARBA" id="ARBA00010528"/>
    </source>
</evidence>